<gene>
    <name evidence="1" type="ORF">F6X54_22100</name>
</gene>
<accession>A0ABQ6UC89</accession>
<dbReference type="Proteomes" id="UP000471364">
    <property type="component" value="Unassembled WGS sequence"/>
</dbReference>
<dbReference type="EMBL" id="WAAR01000112">
    <property type="protein sequence ID" value="KAB1108534.1"/>
    <property type="molecule type" value="Genomic_DNA"/>
</dbReference>
<sequence>MARIGHSSTRAATIYQHATRDRDHAIAAALDALIEEARGKLSA</sequence>
<comment type="caution">
    <text evidence="1">The sequence shown here is derived from an EMBL/GenBank/DDBJ whole genome shotgun (WGS) entry which is preliminary data.</text>
</comment>
<dbReference type="RefSeq" id="WP_151014426.1">
    <property type="nucleotide sequence ID" value="NZ_CBDRIO010000014.1"/>
</dbReference>
<name>A0ABQ6UC89_9ACTN</name>
<reference evidence="1 2" key="1">
    <citation type="submission" date="2019-09" db="EMBL/GenBank/DDBJ databases">
        <title>High taxonomic diversity of Micromonospora strains isolated from Medicago sativa nodules in different geographical locations.</title>
        <authorList>
            <person name="Martinez-Hidalgo P."/>
            <person name="Flores-Felix J.D."/>
            <person name="Velazquez E."/>
            <person name="Brau L."/>
            <person name="Trujillo M.E."/>
            <person name="Martinez-Molina E."/>
        </authorList>
    </citation>
    <scope>NUCLEOTIDE SEQUENCE [LARGE SCALE GENOMIC DNA]</scope>
    <source>
        <strain evidence="1 2">ALFB5</strain>
    </source>
</reference>
<organism evidence="1 2">
    <name type="scientific">Micromonospora aurantiaca</name>
    <name type="common">nom. illeg.</name>
    <dbReference type="NCBI Taxonomy" id="47850"/>
    <lineage>
        <taxon>Bacteria</taxon>
        <taxon>Bacillati</taxon>
        <taxon>Actinomycetota</taxon>
        <taxon>Actinomycetes</taxon>
        <taxon>Micromonosporales</taxon>
        <taxon>Micromonosporaceae</taxon>
        <taxon>Micromonospora</taxon>
    </lineage>
</organism>
<keyword evidence="2" id="KW-1185">Reference proteome</keyword>
<protein>
    <submittedName>
        <fullName evidence="1">Integrase</fullName>
    </submittedName>
</protein>
<evidence type="ECO:0000313" key="2">
    <source>
        <dbReference type="Proteomes" id="UP000471364"/>
    </source>
</evidence>
<evidence type="ECO:0000313" key="1">
    <source>
        <dbReference type="EMBL" id="KAB1108534.1"/>
    </source>
</evidence>
<proteinExistence type="predicted"/>